<evidence type="ECO:0000256" key="18">
    <source>
        <dbReference type="ARBA" id="ARBA00037890"/>
    </source>
</evidence>
<accession>A0A1J1I5W1</accession>
<dbReference type="GO" id="GO:0012505">
    <property type="term" value="C:endomembrane system"/>
    <property type="evidence" value="ECO:0007669"/>
    <property type="project" value="UniProtKB-ARBA"/>
</dbReference>
<evidence type="ECO:0000256" key="20">
    <source>
        <dbReference type="ARBA" id="ARBA00049890"/>
    </source>
</evidence>
<dbReference type="Gene3D" id="1.10.10.10">
    <property type="entry name" value="Winged helix-like DNA-binding domain superfamily/Winged helix DNA-binding domain"/>
    <property type="match status" value="1"/>
</dbReference>
<feature type="transmembrane region" description="Helical" evidence="23">
    <location>
        <begin position="207"/>
        <end position="225"/>
    </location>
</feature>
<evidence type="ECO:0000256" key="22">
    <source>
        <dbReference type="ARBA" id="ARBA00051182"/>
    </source>
</evidence>
<evidence type="ECO:0000256" key="14">
    <source>
        <dbReference type="ARBA" id="ARBA00023264"/>
    </source>
</evidence>
<dbReference type="OrthoDB" id="18170at2759"/>
<comment type="catalytic activity">
    <reaction evidence="21">
        <text>all-trans-nonaprenyl diphosphate + 4-hydroxybenzoate = 4-hydroxy-3-(all-trans-nonaprenyl)benzoate + diphosphate</text>
        <dbReference type="Rhea" id="RHEA:17709"/>
        <dbReference type="ChEBI" id="CHEBI:17879"/>
        <dbReference type="ChEBI" id="CHEBI:33019"/>
        <dbReference type="ChEBI" id="CHEBI:58391"/>
        <dbReference type="ChEBI" id="CHEBI:84502"/>
        <dbReference type="EC" id="2.5.1.39"/>
    </reaction>
    <physiologicalReaction direction="left-to-right" evidence="21">
        <dbReference type="Rhea" id="RHEA:17710"/>
    </physiologicalReaction>
</comment>
<dbReference type="GO" id="GO:0005743">
    <property type="term" value="C:mitochondrial inner membrane"/>
    <property type="evidence" value="ECO:0007669"/>
    <property type="project" value="UniProtKB-SubCell"/>
</dbReference>
<comment type="catalytic activity">
    <reaction evidence="17">
        <text>1-hexadecanoyl-2-(9Z-octadecenoyl)-sn-glycerol + CDP-choline = 1-hexadecanoyl-2-(9Z-octadecenoyl)-sn-glycero-3-phosphocholine + CMP + H(+)</text>
        <dbReference type="Rhea" id="RHEA:54244"/>
        <dbReference type="ChEBI" id="CHEBI:15378"/>
        <dbReference type="ChEBI" id="CHEBI:58779"/>
        <dbReference type="ChEBI" id="CHEBI:60377"/>
        <dbReference type="ChEBI" id="CHEBI:73001"/>
        <dbReference type="ChEBI" id="CHEBI:75466"/>
    </reaction>
    <physiologicalReaction direction="left-to-right" evidence="17">
        <dbReference type="Rhea" id="RHEA:54245"/>
    </physiologicalReaction>
</comment>
<keyword evidence="13 23" id="KW-0414">Isoprene biosynthesis</keyword>
<dbReference type="InterPro" id="IPR006370">
    <property type="entry name" value="HB_polyprenyltransferase-like"/>
</dbReference>
<dbReference type="InterPro" id="IPR011513">
    <property type="entry name" value="Nse1"/>
</dbReference>
<comment type="catalytic activity">
    <reaction evidence="22">
        <text>an all-trans-polyprenyl diphosphate + 4-hydroxybenzoate = a 4-hydroxy-3-(all-trans-polyprenyl)benzoate + diphosphate</text>
        <dbReference type="Rhea" id="RHEA:44504"/>
        <dbReference type="Rhea" id="RHEA-COMP:9514"/>
        <dbReference type="Rhea" id="RHEA-COMP:9564"/>
        <dbReference type="ChEBI" id="CHEBI:17879"/>
        <dbReference type="ChEBI" id="CHEBI:33019"/>
        <dbReference type="ChEBI" id="CHEBI:58914"/>
        <dbReference type="ChEBI" id="CHEBI:78396"/>
        <dbReference type="EC" id="2.5.1.39"/>
    </reaction>
    <physiologicalReaction direction="left-to-right" evidence="22">
        <dbReference type="Rhea" id="RHEA:44505"/>
    </physiologicalReaction>
</comment>
<comment type="function">
    <text evidence="23">Catalyzes the prenylation of para-hydroxybenzoate (PHB) with an all-trans polyprenyl group. Mediates the second step in the final reaction sequence of coenzyme Q (CoQ) biosynthesis, which is the condensation of the polyisoprenoid side chain with PHB, generating the first membrane-bound Q intermediate.</text>
</comment>
<keyword evidence="9" id="KW-0809">Transit peptide</keyword>
<dbReference type="Gene3D" id="3.90.1150.220">
    <property type="match status" value="1"/>
</dbReference>
<dbReference type="FunFam" id="1.20.120.1780:FF:000001">
    <property type="entry name" value="4-hydroxybenzoate octaprenyltransferase"/>
    <property type="match status" value="1"/>
</dbReference>
<evidence type="ECO:0000256" key="6">
    <source>
        <dbReference type="ARBA" id="ARBA00022688"/>
    </source>
</evidence>
<dbReference type="UniPathway" id="UPA00232"/>
<comment type="cofactor">
    <cofactor evidence="1 23">
        <name>Mg(2+)</name>
        <dbReference type="ChEBI" id="CHEBI:18420"/>
    </cofactor>
</comment>
<dbReference type="EMBL" id="CVRI01000042">
    <property type="protein sequence ID" value="CRK95571.1"/>
    <property type="molecule type" value="Genomic_DNA"/>
</dbReference>
<evidence type="ECO:0000256" key="13">
    <source>
        <dbReference type="ARBA" id="ARBA00023229"/>
    </source>
</evidence>
<dbReference type="PROSITE" id="PS00943">
    <property type="entry name" value="UBIA"/>
    <property type="match status" value="1"/>
</dbReference>
<comment type="catalytic activity">
    <reaction evidence="16">
        <text>1,2-dioctanoyl-sn-glycerol + CDP-choline = 1,2-dioctanoyl-sn-glycero-3-phosphocholine + CMP + H(+)</text>
        <dbReference type="Rhea" id="RHEA:54232"/>
        <dbReference type="ChEBI" id="CHEBI:15378"/>
        <dbReference type="ChEBI" id="CHEBI:58779"/>
        <dbReference type="ChEBI" id="CHEBI:60377"/>
        <dbReference type="ChEBI" id="CHEBI:76979"/>
        <dbReference type="ChEBI" id="CHEBI:78228"/>
    </reaction>
    <physiologicalReaction direction="left-to-right" evidence="16">
        <dbReference type="Rhea" id="RHEA:54233"/>
    </physiologicalReaction>
</comment>
<dbReference type="Pfam" id="PF01066">
    <property type="entry name" value="CDP-OH_P_transf"/>
    <property type="match status" value="1"/>
</dbReference>
<dbReference type="Gene3D" id="3.30.40.10">
    <property type="entry name" value="Zinc/RING finger domain, C3HC4 (zinc finger)"/>
    <property type="match status" value="1"/>
</dbReference>
<dbReference type="Gene3D" id="1.20.120.1760">
    <property type="match status" value="1"/>
</dbReference>
<dbReference type="GO" id="GO:0008299">
    <property type="term" value="P:isoprenoid biosynthetic process"/>
    <property type="evidence" value="ECO:0007669"/>
    <property type="project" value="UniProtKB-UniRule"/>
</dbReference>
<keyword evidence="26" id="KW-1185">Reference proteome</keyword>
<gene>
    <name evidence="23" type="primary">coq2</name>
    <name evidence="25" type="ORF">CLUMA_CG009035</name>
</gene>
<dbReference type="PANTHER" id="PTHR11048">
    <property type="entry name" value="PRENYLTRANSFERASES"/>
    <property type="match status" value="1"/>
</dbReference>
<evidence type="ECO:0000256" key="1">
    <source>
        <dbReference type="ARBA" id="ARBA00001946"/>
    </source>
</evidence>
<dbReference type="InterPro" id="IPR000537">
    <property type="entry name" value="UbiA_prenyltransferase"/>
</dbReference>
<dbReference type="HAMAP" id="MF_01635">
    <property type="entry name" value="UbiA"/>
    <property type="match status" value="1"/>
</dbReference>
<dbReference type="SUPFAM" id="SSF57850">
    <property type="entry name" value="RING/U-box"/>
    <property type="match status" value="1"/>
</dbReference>
<keyword evidence="12" id="KW-0443">Lipid metabolism</keyword>
<evidence type="ECO:0000256" key="11">
    <source>
        <dbReference type="ARBA" id="ARBA00023136"/>
    </source>
</evidence>
<evidence type="ECO:0000256" key="3">
    <source>
        <dbReference type="ARBA" id="ARBA00005985"/>
    </source>
</evidence>
<feature type="transmembrane region" description="Helical" evidence="23">
    <location>
        <begin position="184"/>
        <end position="200"/>
    </location>
</feature>
<evidence type="ECO:0000256" key="15">
    <source>
        <dbReference type="ARBA" id="ARBA00036100"/>
    </source>
</evidence>
<evidence type="ECO:0000256" key="24">
    <source>
        <dbReference type="RuleBase" id="RU003750"/>
    </source>
</evidence>
<feature type="transmembrane region" description="Helical" evidence="23">
    <location>
        <begin position="281"/>
        <end position="299"/>
    </location>
</feature>
<dbReference type="FunFam" id="1.10.357.140:FF:000003">
    <property type="entry name" value="4-hydroxybenzoate polyprenyltransferase, mitochondrial"/>
    <property type="match status" value="1"/>
</dbReference>
<dbReference type="NCBIfam" id="TIGR01474">
    <property type="entry name" value="ubiA_proteo"/>
    <property type="match status" value="1"/>
</dbReference>
<dbReference type="GO" id="GO:0006281">
    <property type="term" value="P:DNA repair"/>
    <property type="evidence" value="ECO:0007669"/>
    <property type="project" value="InterPro"/>
</dbReference>
<keyword evidence="12" id="KW-0444">Lipid biosynthesis</keyword>
<keyword evidence="11 23" id="KW-0472">Membrane</keyword>
<dbReference type="GO" id="GO:0006744">
    <property type="term" value="P:ubiquinone biosynthetic process"/>
    <property type="evidence" value="ECO:0007669"/>
    <property type="project" value="UniProtKB-UniRule"/>
</dbReference>
<feature type="transmembrane region" description="Helical" evidence="23">
    <location>
        <begin position="434"/>
        <end position="455"/>
    </location>
</feature>
<keyword evidence="14" id="KW-1208">Phospholipid metabolism</keyword>
<comment type="caution">
    <text evidence="23">Lacks conserved residue(s) required for the propagation of feature annotation.</text>
</comment>
<dbReference type="PANTHER" id="PTHR11048:SF28">
    <property type="entry name" value="4-HYDROXYBENZOATE POLYPRENYLTRANSFERASE, MITOCHONDRIAL"/>
    <property type="match status" value="1"/>
</dbReference>
<comment type="catalytic activity">
    <reaction evidence="15">
        <text>1-hexadecanoyl-2-(4Z,7Z,10Z,13Z,16Z,19Z-docosahexaenoyl)-sn-glycerol + CDP-choline = 1-hexadecanoyl-2-(4Z,7Z,10Z,13Z,16Z,19Z-docosahexaenoyl)-sn-glycero-3-phosphocholine + CMP + H(+)</text>
        <dbReference type="Rhea" id="RHEA:54332"/>
        <dbReference type="ChEBI" id="CHEBI:15378"/>
        <dbReference type="ChEBI" id="CHEBI:58779"/>
        <dbReference type="ChEBI" id="CHEBI:60377"/>
        <dbReference type="ChEBI" id="CHEBI:74963"/>
        <dbReference type="ChEBI" id="CHEBI:82949"/>
    </reaction>
    <physiologicalReaction direction="left-to-right" evidence="15">
        <dbReference type="Rhea" id="RHEA:54333"/>
    </physiologicalReaction>
</comment>
<dbReference type="InterPro" id="IPR000462">
    <property type="entry name" value="CDP-OH_P_trans"/>
</dbReference>
<evidence type="ECO:0000313" key="26">
    <source>
        <dbReference type="Proteomes" id="UP000183832"/>
    </source>
</evidence>
<comment type="subcellular location">
    <subcellularLocation>
        <location evidence="2">Membrane</location>
        <topology evidence="2">Multi-pass membrane protein</topology>
    </subcellularLocation>
    <subcellularLocation>
        <location evidence="23">Mitochondrion inner membrane</location>
        <topology evidence="23">Multi-pass membrane protein</topology>
        <orientation evidence="23">Matrix side</orientation>
    </subcellularLocation>
</comment>
<evidence type="ECO:0000256" key="16">
    <source>
        <dbReference type="ARBA" id="ARBA00036651"/>
    </source>
</evidence>
<feature type="transmembrane region" description="Helical" evidence="23">
    <location>
        <begin position="528"/>
        <end position="548"/>
    </location>
</feature>
<dbReference type="Pfam" id="PF01040">
    <property type="entry name" value="UbiA"/>
    <property type="match status" value="1"/>
</dbReference>
<dbReference type="InterPro" id="IPR036388">
    <property type="entry name" value="WH-like_DNA-bd_sf"/>
</dbReference>
<organism evidence="25 26">
    <name type="scientific">Clunio marinus</name>
    <dbReference type="NCBI Taxonomy" id="568069"/>
    <lineage>
        <taxon>Eukaryota</taxon>
        <taxon>Metazoa</taxon>
        <taxon>Ecdysozoa</taxon>
        <taxon>Arthropoda</taxon>
        <taxon>Hexapoda</taxon>
        <taxon>Insecta</taxon>
        <taxon>Pterygota</taxon>
        <taxon>Neoptera</taxon>
        <taxon>Endopterygota</taxon>
        <taxon>Diptera</taxon>
        <taxon>Nematocera</taxon>
        <taxon>Chironomoidea</taxon>
        <taxon>Chironomidae</taxon>
        <taxon>Clunio</taxon>
    </lineage>
</organism>
<protein>
    <recommendedName>
        <fullName evidence="23">4-hydroxybenzoate polyprenyltransferase, mitochondrial</fullName>
        <shortName evidence="23">4-HB polyprenyltransferase</shortName>
        <ecNumber evidence="23">2.5.1.39</ecNumber>
    </recommendedName>
    <alternativeName>
        <fullName evidence="23">Para-hydroxybenzoate--polyprenyltransferase</fullName>
        <shortName evidence="23">PHB:PPT</shortName>
        <shortName evidence="23">PHB:polyprenyltransferase</shortName>
    </alternativeName>
</protein>
<proteinExistence type="inferred from homology"/>
<dbReference type="STRING" id="568069.A0A1J1I5W1"/>
<dbReference type="InterPro" id="IPR039653">
    <property type="entry name" value="Prenyltransferase"/>
</dbReference>
<dbReference type="PROSITE" id="PS00379">
    <property type="entry name" value="CDP_ALCOHOL_P_TRANSF"/>
    <property type="match status" value="1"/>
</dbReference>
<dbReference type="InterPro" id="IPR043130">
    <property type="entry name" value="CDP-OH_PTrfase_TM_dom"/>
</dbReference>
<comment type="similarity">
    <text evidence="4 24">Belongs to the CDP-alcohol phosphatidyltransferase class-I family.</text>
</comment>
<evidence type="ECO:0000256" key="21">
    <source>
        <dbReference type="ARBA" id="ARBA00050454"/>
    </source>
</evidence>
<evidence type="ECO:0000313" key="25">
    <source>
        <dbReference type="EMBL" id="CRK95571.1"/>
    </source>
</evidence>
<dbReference type="InterPro" id="IPR048254">
    <property type="entry name" value="CDP_ALCOHOL_P_TRANSF_CS"/>
</dbReference>
<dbReference type="Pfam" id="PF07574">
    <property type="entry name" value="SMC_Nse1"/>
    <property type="match status" value="1"/>
</dbReference>
<dbReference type="InterPro" id="IPR030470">
    <property type="entry name" value="UbiA_prenylTrfase_CS"/>
</dbReference>
<evidence type="ECO:0000256" key="10">
    <source>
        <dbReference type="ARBA" id="ARBA00022989"/>
    </source>
</evidence>
<evidence type="ECO:0000256" key="5">
    <source>
        <dbReference type="ARBA" id="ARBA00022679"/>
    </source>
</evidence>
<keyword evidence="10 23" id="KW-1133">Transmembrane helix</keyword>
<feature type="transmembrane region" description="Helical" evidence="23">
    <location>
        <begin position="661"/>
        <end position="681"/>
    </location>
</feature>
<dbReference type="InterPro" id="IPR044878">
    <property type="entry name" value="UbiA_sf"/>
</dbReference>
<evidence type="ECO:0000256" key="7">
    <source>
        <dbReference type="ARBA" id="ARBA00022692"/>
    </source>
</evidence>
<keyword evidence="23" id="KW-0496">Mitochondrion</keyword>
<dbReference type="AlphaFoldDB" id="A0A1J1I5W1"/>
<dbReference type="InterPro" id="IPR013083">
    <property type="entry name" value="Znf_RING/FYVE/PHD"/>
</dbReference>
<evidence type="ECO:0000256" key="9">
    <source>
        <dbReference type="ARBA" id="ARBA00022946"/>
    </source>
</evidence>
<sequence length="935" mass="105391">MLQKVGCLRQILKNHDQNLLKRLLYNKQFHIDLQKKSIQNIRFLTTCDNNSNSLKPNDPIQNNVIQNAIKSFRANPYVRIMRLDRPIGSWLLFWPCGWSIALSASPGCLPDLSMLALFAAGSVIMRGAGCTINDLWDKDIDAKVQRTSTRPLVTKELTKLDAWFFLGAQLGTGLLILLQLNWNSILLGVSSLCLVIVYPLMKRITNWPQLVLGLTFNWGALLGYSAVHGEVLWSACLPLYAAGVCWTIVYDTIYAHQDRVDDLIIGVKSTALRFGRDTKKWLTGFSGVMITSLLTTGYVCDLSWPYYTSILITSAHIAHQIYTLNIDNPSDCAKKFISNNHVGLILFGGILLGVLMQNPESKKNKDPSLIFQSLTNSQHKMFWHKKNKILSKAQLKHLSDHKYNCTSDSYLDKILQVWWCWLVSKTPLYIAPNLLTIVGLFVNILTSVILIWYAPDAKVEAPRWCYLSCAIGLFIYQSLDAIDGKQARRTNTSSPLGELFDHGCDSISTVFVSISACCASGLGNHPSAMFLNCTIAVILFYVAHWQTYITGTLKFGKFDVTEAQFCIIFIHTMSFFFGIEVWRTKILGTELWFGMAIFYISTSFLVLANFCRIFSTGGIGKNGSTVAGTSIISPILPFLLVIIPAFIISEKSRSGLYANHPVLYMLTFGLLAAKVSCRLVVAHMSKSEMNYFDSEDLVVMANDYSDLDRAILQTTMGKGTIEEKEFHCIYNKMRKIFLPQETIIPDNSFVQSIEAINEKISTFDQKIILYEYGLTDEKFYVFASTAKTSMSKMQDSYNETELDFFKLILAKIIENEDLLISPRAALNLTSHITGTKITKMRAQKLLDNWTQSHYFFNQNNNIYLGAKLLTEFKELLQSMDLSYLKSCLLCECIALWGKHCALCGTTYHSSCIQTYLSKSGKCPSCKEKWIVNGPV</sequence>
<evidence type="ECO:0000256" key="23">
    <source>
        <dbReference type="HAMAP-Rule" id="MF_03189"/>
    </source>
</evidence>
<keyword evidence="5 23" id="KW-0808">Transferase</keyword>
<feature type="transmembrane region" description="Helical" evidence="23">
    <location>
        <begin position="626"/>
        <end position="649"/>
    </location>
</feature>
<comment type="catalytic activity">
    <reaction evidence="20">
        <text>all-trans-decaprenyl diphosphate + 4-hydroxybenzoate = 4-hydroxy-3-(all-trans-decaprenyl)benzoate + diphosphate</text>
        <dbReference type="Rhea" id="RHEA:44564"/>
        <dbReference type="ChEBI" id="CHEBI:17879"/>
        <dbReference type="ChEBI" id="CHEBI:33019"/>
        <dbReference type="ChEBI" id="CHEBI:60721"/>
        <dbReference type="ChEBI" id="CHEBI:84503"/>
        <dbReference type="EC" id="2.5.1.39"/>
    </reaction>
    <physiologicalReaction direction="left-to-right" evidence="20">
        <dbReference type="Rhea" id="RHEA:44565"/>
    </physiologicalReaction>
</comment>
<feature type="transmembrane region" description="Helical" evidence="23">
    <location>
        <begin position="231"/>
        <end position="250"/>
    </location>
</feature>
<evidence type="ECO:0000256" key="4">
    <source>
        <dbReference type="ARBA" id="ARBA00010441"/>
    </source>
</evidence>
<dbReference type="CDD" id="cd13959">
    <property type="entry name" value="PT_UbiA_COQ2"/>
    <property type="match status" value="1"/>
</dbReference>
<dbReference type="GO" id="GO:0008412">
    <property type="term" value="F:4-hydroxybenzoate polyprenyltransferase activity"/>
    <property type="evidence" value="ECO:0007669"/>
    <property type="project" value="UniProtKB-EC"/>
</dbReference>
<evidence type="ECO:0000256" key="19">
    <source>
        <dbReference type="ARBA" id="ARBA00048570"/>
    </source>
</evidence>
<keyword evidence="6 23" id="KW-0831">Ubiquinone biosynthesis</keyword>
<keyword evidence="7 23" id="KW-0812">Transmembrane</keyword>
<dbReference type="Proteomes" id="UP000183832">
    <property type="component" value="Unassembled WGS sequence"/>
</dbReference>
<comment type="pathway">
    <text evidence="23">Cofactor biosynthesis; ubiquinone biosynthesis.</text>
</comment>
<keyword evidence="12" id="KW-0594">Phospholipid biosynthesis</keyword>
<comment type="similarity">
    <text evidence="3 23">Belongs to the UbiA prenyltransferase family.</text>
</comment>
<feature type="transmembrane region" description="Helical" evidence="23">
    <location>
        <begin position="336"/>
        <end position="355"/>
    </location>
</feature>
<dbReference type="Gene3D" id="1.10.357.140">
    <property type="entry name" value="UbiA prenyltransferase"/>
    <property type="match status" value="1"/>
</dbReference>
<feature type="transmembrane region" description="Helical" evidence="23">
    <location>
        <begin position="87"/>
        <end position="106"/>
    </location>
</feature>
<keyword evidence="8 23" id="KW-0999">Mitochondrion inner membrane</keyword>
<reference evidence="25 26" key="1">
    <citation type="submission" date="2015-04" db="EMBL/GenBank/DDBJ databases">
        <authorList>
            <person name="Syromyatnikov M.Y."/>
            <person name="Popov V.N."/>
        </authorList>
    </citation>
    <scope>NUCLEOTIDE SEQUENCE [LARGE SCALE GENOMIC DNA]</scope>
</reference>
<evidence type="ECO:0000256" key="8">
    <source>
        <dbReference type="ARBA" id="ARBA00022792"/>
    </source>
</evidence>
<evidence type="ECO:0000256" key="12">
    <source>
        <dbReference type="ARBA" id="ARBA00023209"/>
    </source>
</evidence>
<comment type="catalytic activity">
    <reaction evidence="19">
        <text>CDP-choline + a 1,2-diacyl-sn-glycerol = a 1,2-diacyl-sn-glycero-3-phosphocholine + CMP + H(+)</text>
        <dbReference type="Rhea" id="RHEA:32939"/>
        <dbReference type="ChEBI" id="CHEBI:15378"/>
        <dbReference type="ChEBI" id="CHEBI:17815"/>
        <dbReference type="ChEBI" id="CHEBI:57643"/>
        <dbReference type="ChEBI" id="CHEBI:58779"/>
        <dbReference type="ChEBI" id="CHEBI:60377"/>
        <dbReference type="EC" id="2.7.8.2"/>
    </reaction>
    <physiologicalReaction direction="left-to-right" evidence="19">
        <dbReference type="Rhea" id="RHEA:32940"/>
    </physiologicalReaction>
</comment>
<name>A0A1J1I5W1_9DIPT</name>
<feature type="transmembrane region" description="Helical" evidence="23">
    <location>
        <begin position="591"/>
        <end position="614"/>
    </location>
</feature>
<evidence type="ECO:0000256" key="17">
    <source>
        <dbReference type="ARBA" id="ARBA00036890"/>
    </source>
</evidence>
<dbReference type="EC" id="2.5.1.39" evidence="23"/>
<dbReference type="GO" id="GO:0030915">
    <property type="term" value="C:Smc5-Smc6 complex"/>
    <property type="evidence" value="ECO:0007669"/>
    <property type="project" value="InterPro"/>
</dbReference>
<comment type="pathway">
    <text evidence="18">Phospholipid metabolism; phosphatidylcholine biosynthesis; phosphatidylcholine from phosphocholine: step 2/2.</text>
</comment>
<dbReference type="FunFam" id="1.20.120.1760:FF:000002">
    <property type="entry name" value="Choline/ethanolamine phosphotransferase 1"/>
    <property type="match status" value="1"/>
</dbReference>
<feature type="transmembrane region" description="Helical" evidence="23">
    <location>
        <begin position="560"/>
        <end position="579"/>
    </location>
</feature>
<evidence type="ECO:0000256" key="2">
    <source>
        <dbReference type="ARBA" id="ARBA00004141"/>
    </source>
</evidence>
<dbReference type="GO" id="GO:0004142">
    <property type="term" value="F:diacylglycerol cholinephosphotransferase activity"/>
    <property type="evidence" value="ECO:0007669"/>
    <property type="project" value="UniProtKB-EC"/>
</dbReference>